<comment type="caution">
    <text evidence="4">The sequence shown here is derived from an EMBL/GenBank/DDBJ whole genome shotgun (WGS) entry which is preliminary data.</text>
</comment>
<evidence type="ECO:0000256" key="2">
    <source>
        <dbReference type="SAM" id="MobiDB-lite"/>
    </source>
</evidence>
<dbReference type="Proteomes" id="UP000005835">
    <property type="component" value="Unassembled WGS sequence"/>
</dbReference>
<evidence type="ECO:0000256" key="1">
    <source>
        <dbReference type="SAM" id="Coils"/>
    </source>
</evidence>
<accession>K1JR84</accession>
<dbReference type="RefSeq" id="WP_005437064.1">
    <property type="nucleotide sequence ID" value="NZ_JH815521.1"/>
</dbReference>
<keyword evidence="5" id="KW-1185">Reference proteome</keyword>
<evidence type="ECO:0000256" key="3">
    <source>
        <dbReference type="SAM" id="Phobius"/>
    </source>
</evidence>
<evidence type="ECO:0008006" key="6">
    <source>
        <dbReference type="Google" id="ProtNLM"/>
    </source>
</evidence>
<feature type="region of interest" description="Disordered" evidence="2">
    <location>
        <begin position="227"/>
        <end position="251"/>
    </location>
</feature>
<feature type="coiled-coil region" evidence="1">
    <location>
        <begin position="76"/>
        <end position="128"/>
    </location>
</feature>
<keyword evidence="1" id="KW-0175">Coiled coil</keyword>
<dbReference type="OrthoDB" id="15544at2"/>
<feature type="transmembrane region" description="Helical" evidence="3">
    <location>
        <begin position="28"/>
        <end position="45"/>
    </location>
</feature>
<keyword evidence="3" id="KW-0472">Membrane</keyword>
<dbReference type="InterPro" id="IPR005498">
    <property type="entry name" value="T4SS_VirB10/TraB/TrbI"/>
</dbReference>
<dbReference type="PATRIC" id="fig|742823.3.peg.2214"/>
<sequence>MQLKDIFSASSDGVSQPSNSSLRFKQKALAATILATLAIIAFIAVEASDTKPARKAPTEAAMITLRPDGTDKDVLIARYDANFLALSRRIEEVQREAAATETRLRAIIADQKSRLETQTSEVKDLKAIAGRAGLTPRPGETPEETEARIKSLLKANDDAAYISKLSSQFGSKTPGKVFHTDPARNTNEPASSIVPALPDISGGVKVPDEAHAAARQAVSGPRLAMVTLPPPAPPTPPAPRVGPSPTLNPDTPLQVNRAAGTTVEDYLPAGSFVRGRLLTGVYASTGAGAASQPLPMVIRLEDTAVLPNAWRSQVTACHVTASATGDLSSERAFVRLDRLSCVGKKGEALDVRVSGYAVGEDGKVGVRGKLVTRSGQAIASALSVGLLLGLGESITRSSEEVTTSITGTQSKRYKNAWMSGMGEGLSDSMDRITDYYLRLADRIFPVLEVDAGRSVDLVFSQGVLLADPSKR</sequence>
<organism evidence="4 5">
    <name type="scientific">Sutterella wadsworthensis 2_1_59BFAA</name>
    <dbReference type="NCBI Taxonomy" id="742823"/>
    <lineage>
        <taxon>Bacteria</taxon>
        <taxon>Pseudomonadati</taxon>
        <taxon>Pseudomonadota</taxon>
        <taxon>Betaproteobacteria</taxon>
        <taxon>Burkholderiales</taxon>
        <taxon>Sutterellaceae</taxon>
        <taxon>Sutterella</taxon>
    </lineage>
</organism>
<dbReference type="STRING" id="742823.HMPREF9465_02204"/>
<feature type="compositionally biased region" description="Pro residues" evidence="2">
    <location>
        <begin position="228"/>
        <end position="242"/>
    </location>
</feature>
<gene>
    <name evidence="4" type="ORF">HMPREF9465_02204</name>
</gene>
<dbReference type="AlphaFoldDB" id="K1JR84"/>
<evidence type="ECO:0000313" key="5">
    <source>
        <dbReference type="Proteomes" id="UP000005835"/>
    </source>
</evidence>
<dbReference type="CDD" id="cd16430">
    <property type="entry name" value="TraB"/>
    <property type="match status" value="1"/>
</dbReference>
<reference evidence="4 5" key="1">
    <citation type="submission" date="2012-05" db="EMBL/GenBank/DDBJ databases">
        <title>The Genome Sequence of Sutterella wadsworthensis 2_1_59BFAA.</title>
        <authorList>
            <consortium name="The Broad Institute Genome Sequencing Platform"/>
            <person name="Earl A."/>
            <person name="Ward D."/>
            <person name="Feldgarden M."/>
            <person name="Gevers D."/>
            <person name="Daigneault M."/>
            <person name="Strauss J."/>
            <person name="Allen-Vercoe E."/>
            <person name="Walker B."/>
            <person name="Young S.K."/>
            <person name="Zeng Q."/>
            <person name="Gargeya S."/>
            <person name="Fitzgerald M."/>
            <person name="Haas B."/>
            <person name="Abouelleil A."/>
            <person name="Alvarado L."/>
            <person name="Arachchi H.M."/>
            <person name="Berlin A.M."/>
            <person name="Chapman S.B."/>
            <person name="Goldberg J."/>
            <person name="Griggs A."/>
            <person name="Gujja S."/>
            <person name="Hansen M."/>
            <person name="Howarth C."/>
            <person name="Imamovic A."/>
            <person name="Larimer J."/>
            <person name="McCowen C."/>
            <person name="Montmayeur A."/>
            <person name="Murphy C."/>
            <person name="Neiman D."/>
            <person name="Pearson M."/>
            <person name="Priest M."/>
            <person name="Roberts A."/>
            <person name="Saif S."/>
            <person name="Shea T."/>
            <person name="Sisk P."/>
            <person name="Sykes S."/>
            <person name="Wortman J."/>
            <person name="Nusbaum C."/>
            <person name="Birren B."/>
        </authorList>
    </citation>
    <scope>NUCLEOTIDE SEQUENCE [LARGE SCALE GENOMIC DNA]</scope>
    <source>
        <strain evidence="4 5">2_1_59BFAA</strain>
    </source>
</reference>
<evidence type="ECO:0000313" key="4">
    <source>
        <dbReference type="EMBL" id="EKB30197.1"/>
    </source>
</evidence>
<keyword evidence="3" id="KW-0812">Transmembrane</keyword>
<keyword evidence="3" id="KW-1133">Transmembrane helix</keyword>
<proteinExistence type="predicted"/>
<dbReference type="Pfam" id="PF03743">
    <property type="entry name" value="TrbI"/>
    <property type="match status" value="1"/>
</dbReference>
<dbReference type="HOGENOM" id="CLU_046972_1_0_4"/>
<dbReference type="EMBL" id="ADMG01000051">
    <property type="protein sequence ID" value="EKB30197.1"/>
    <property type="molecule type" value="Genomic_DNA"/>
</dbReference>
<dbReference type="eggNOG" id="COG2433">
    <property type="taxonomic scope" value="Bacteria"/>
</dbReference>
<protein>
    <recommendedName>
        <fullName evidence="6">Conjugal transfer pilus assembly protein TraB</fullName>
    </recommendedName>
</protein>
<name>K1JR84_9BURK</name>